<dbReference type="AlphaFoldDB" id="A0A158M5W2"/>
<evidence type="ECO:0000259" key="6">
    <source>
        <dbReference type="PROSITE" id="PS51384"/>
    </source>
</evidence>
<dbReference type="GO" id="GO:0003958">
    <property type="term" value="F:NADPH-hemoprotein reductase activity"/>
    <property type="evidence" value="ECO:0007669"/>
    <property type="project" value="UniProtKB-EC"/>
</dbReference>
<name>A0A158M5W2_9BORD</name>
<dbReference type="GO" id="GO:0005829">
    <property type="term" value="C:cytosol"/>
    <property type="evidence" value="ECO:0007669"/>
    <property type="project" value="TreeGrafter"/>
</dbReference>
<dbReference type="InterPro" id="IPR001709">
    <property type="entry name" value="Flavoprot_Pyr_Nucl_cyt_Rdtase"/>
</dbReference>
<dbReference type="InterPro" id="IPR001094">
    <property type="entry name" value="Flavdoxin-like"/>
</dbReference>
<keyword evidence="3" id="KW-0249">Electron transport</keyword>
<dbReference type="GO" id="GO:0050660">
    <property type="term" value="F:flavin adenine dinucleotide binding"/>
    <property type="evidence" value="ECO:0007669"/>
    <property type="project" value="TreeGrafter"/>
</dbReference>
<dbReference type="Pfam" id="PF00258">
    <property type="entry name" value="Flavodoxin_1"/>
    <property type="match status" value="1"/>
</dbReference>
<dbReference type="PROSITE" id="PS50902">
    <property type="entry name" value="FLAVODOXIN_LIKE"/>
    <property type="match status" value="1"/>
</dbReference>
<dbReference type="EMBL" id="JFZZ01000070">
    <property type="protein sequence ID" value="KAK90763.1"/>
    <property type="molecule type" value="Genomic_DNA"/>
</dbReference>
<dbReference type="PRINTS" id="PR00369">
    <property type="entry name" value="FLAVODOXIN"/>
</dbReference>
<dbReference type="PANTHER" id="PTHR19384">
    <property type="entry name" value="NITRIC OXIDE SYNTHASE-RELATED"/>
    <property type="match status" value="1"/>
</dbReference>
<dbReference type="CDD" id="cd06200">
    <property type="entry name" value="SiR_like1"/>
    <property type="match status" value="1"/>
</dbReference>
<gene>
    <name evidence="7" type="ORF">L497_0707</name>
</gene>
<dbReference type="PATRIC" id="fig|1331206.3.peg.1909"/>
<dbReference type="Proteomes" id="UP000026682">
    <property type="component" value="Unassembled WGS sequence"/>
</dbReference>
<evidence type="ECO:0000313" key="7">
    <source>
        <dbReference type="EMBL" id="KAK90763.1"/>
    </source>
</evidence>
<dbReference type="InterPro" id="IPR008254">
    <property type="entry name" value="Flavodoxin/NO_synth"/>
</dbReference>
<evidence type="ECO:0000259" key="5">
    <source>
        <dbReference type="PROSITE" id="PS50902"/>
    </source>
</evidence>
<dbReference type="Pfam" id="PF00175">
    <property type="entry name" value="NAD_binding_1"/>
    <property type="match status" value="1"/>
</dbReference>
<dbReference type="InterPro" id="IPR029039">
    <property type="entry name" value="Flavoprotein-like_sf"/>
</dbReference>
<accession>A0A158M5W2</accession>
<dbReference type="SUPFAM" id="SSF63380">
    <property type="entry name" value="Riboflavin synthase domain-like"/>
    <property type="match status" value="1"/>
</dbReference>
<dbReference type="PRINTS" id="PR00371">
    <property type="entry name" value="FPNCR"/>
</dbReference>
<evidence type="ECO:0000256" key="1">
    <source>
        <dbReference type="ARBA" id="ARBA00022630"/>
    </source>
</evidence>
<organism evidence="7 8">
    <name type="scientific">Bordetella holmesii CDC-H585-BH</name>
    <dbReference type="NCBI Taxonomy" id="1331206"/>
    <lineage>
        <taxon>Bacteria</taxon>
        <taxon>Pseudomonadati</taxon>
        <taxon>Pseudomonadota</taxon>
        <taxon>Betaproteobacteria</taxon>
        <taxon>Burkholderiales</taxon>
        <taxon>Alcaligenaceae</taxon>
        <taxon>Bordetella</taxon>
    </lineage>
</organism>
<dbReference type="PROSITE" id="PS51384">
    <property type="entry name" value="FAD_FR"/>
    <property type="match status" value="1"/>
</dbReference>
<dbReference type="InterPro" id="IPR017927">
    <property type="entry name" value="FAD-bd_FR_type"/>
</dbReference>
<dbReference type="InterPro" id="IPR017938">
    <property type="entry name" value="Riboflavin_synthase-like_b-brl"/>
</dbReference>
<keyword evidence="1" id="KW-0285">Flavoprotein</keyword>
<evidence type="ECO:0000256" key="2">
    <source>
        <dbReference type="ARBA" id="ARBA00022643"/>
    </source>
</evidence>
<dbReference type="InterPro" id="IPR001433">
    <property type="entry name" value="OxRdtase_FAD/NAD-bd"/>
</dbReference>
<sequence>MLVIAWLLLSWRAWRRSRPTPVPLAQAEAWLVAHASQTGLAQELAERSAEALRAAGQVAVVVPLNQVDAPCLARCTRALLVVSTYGEGDAPDGAARFAQQVMRPVMHGSLPQLRYALLALGDSSYARFCGFGRELDQWLAAQKAQRLFDRVEVDRADPAALRHWQRELAAICGAADPQVWQAPDYQTWRLTARQHLNPGSSAGPCYLVSLTCQTEVFWQAGDIAEVGPRTAPQTPLQNPREYSIASLPADGCLQLLVRQQRHADGTLGLGSGWLTQRCPIGGEVALRVRSNPGFHLPPGPMPLVLIGNGTGLAGLRAWLKARVAAGHGRNWLVYGERHPAYDALLEDELRAWKATGMLAQLDLVYSRQGQGYVQDRLRERADALRSWVDNGATIAICGSLHGMAQGVDDALSDILGVPLLLALRADGRLRRDVY</sequence>
<dbReference type="SUPFAM" id="SSF52343">
    <property type="entry name" value="Ferredoxin reductase-like, C-terminal NADP-linked domain"/>
    <property type="match status" value="1"/>
</dbReference>
<comment type="caution">
    <text evidence="7">The sequence shown here is derived from an EMBL/GenBank/DDBJ whole genome shotgun (WGS) entry which is preliminary data.</text>
</comment>
<dbReference type="InterPro" id="IPR039261">
    <property type="entry name" value="FNR_nucleotide-bd"/>
</dbReference>
<dbReference type="PANTHER" id="PTHR19384:SF17">
    <property type="entry name" value="NADPH--CYTOCHROME P450 REDUCTASE"/>
    <property type="match status" value="1"/>
</dbReference>
<dbReference type="Gene3D" id="3.40.50.80">
    <property type="entry name" value="Nucleotide-binding domain of ferredoxin-NADP reductase (FNR) module"/>
    <property type="match status" value="1"/>
</dbReference>
<dbReference type="EC" id="1.6.2.4" evidence="4"/>
<evidence type="ECO:0000256" key="4">
    <source>
        <dbReference type="ARBA" id="ARBA00023797"/>
    </source>
</evidence>
<reference evidence="7 8" key="1">
    <citation type="submission" date="2014-03" db="EMBL/GenBank/DDBJ databases">
        <title>Genome sequence of Bordetella holmseii.</title>
        <authorList>
            <person name="Harvill E."/>
            <person name="Goodfield L.L."/>
            <person name="Ivanov Y."/>
            <person name="Meyer J.A."/>
            <person name="Newth C."/>
            <person name="Cassiday P."/>
            <person name="Tondella M.L."/>
            <person name="Liao P."/>
            <person name="Zimmerman J."/>
            <person name="Meert K."/>
            <person name="Wessel D."/>
            <person name="Berger J."/>
            <person name="Dean J.M."/>
            <person name="Holubkov R."/>
            <person name="Burr J."/>
            <person name="Liu T."/>
            <person name="Brinkac L.M."/>
            <person name="Sanka R."/>
            <person name="Kim M."/>
            <person name="Losada L."/>
        </authorList>
    </citation>
    <scope>NUCLEOTIDE SEQUENCE [LARGE SCALE GENOMIC DNA]</scope>
    <source>
        <strain evidence="7 8">CDC-H585-BH</strain>
    </source>
</reference>
<feature type="domain" description="Flavodoxin-like" evidence="5">
    <location>
        <begin position="30"/>
        <end position="169"/>
    </location>
</feature>
<dbReference type="GO" id="GO:0010181">
    <property type="term" value="F:FMN binding"/>
    <property type="evidence" value="ECO:0007669"/>
    <property type="project" value="InterPro"/>
</dbReference>
<feature type="domain" description="FAD-binding FR-type" evidence="6">
    <location>
        <begin position="183"/>
        <end position="297"/>
    </location>
</feature>
<evidence type="ECO:0000313" key="8">
    <source>
        <dbReference type="Proteomes" id="UP000026682"/>
    </source>
</evidence>
<dbReference type="SUPFAM" id="SSF52218">
    <property type="entry name" value="Flavoproteins"/>
    <property type="match status" value="1"/>
</dbReference>
<keyword evidence="2" id="KW-0288">FMN</keyword>
<proteinExistence type="predicted"/>
<dbReference type="STRING" id="35814.BBB42_06840"/>
<dbReference type="Gene3D" id="3.40.50.360">
    <property type="match status" value="1"/>
</dbReference>
<keyword evidence="3" id="KW-0813">Transport</keyword>
<evidence type="ECO:0000256" key="3">
    <source>
        <dbReference type="ARBA" id="ARBA00022982"/>
    </source>
</evidence>
<protein>
    <recommendedName>
        <fullName evidence="4">NADPH--hemoprotein reductase</fullName>
        <ecNumber evidence="4">1.6.2.4</ecNumber>
    </recommendedName>
</protein>